<evidence type="ECO:0000313" key="5">
    <source>
        <dbReference type="Proteomes" id="UP000515151"/>
    </source>
</evidence>
<evidence type="ECO:0000313" key="6">
    <source>
        <dbReference type="RefSeq" id="XP_031372739.1"/>
    </source>
</evidence>
<keyword evidence="5" id="KW-1185">Reference proteome</keyword>
<dbReference type="AlphaFoldDB" id="A0A218XE24"/>
<dbReference type="Proteomes" id="UP000197138">
    <property type="component" value="Unassembled WGS sequence"/>
</dbReference>
<accession>A0A218XE24</accession>
<protein>
    <submittedName>
        <fullName evidence="6">Cylicin-1-like</fullName>
    </submittedName>
</protein>
<dbReference type="PANTHER" id="PTHR34568">
    <property type="entry name" value="RRM DOMAIN-CONTAINING PROTEIN"/>
    <property type="match status" value="1"/>
</dbReference>
<evidence type="ECO:0000313" key="3">
    <source>
        <dbReference type="EMBL" id="OWM82956.1"/>
    </source>
</evidence>
<gene>
    <name evidence="6" type="primary">LOC116187884</name>
    <name evidence="3" type="ORF">CDL15_Pgr005356</name>
</gene>
<evidence type="ECO:0000259" key="2">
    <source>
        <dbReference type="Pfam" id="PF25896"/>
    </source>
</evidence>
<reference evidence="4" key="1">
    <citation type="journal article" date="2017" name="Plant J.">
        <title>The pomegranate (Punica granatum L.) genome and the genomics of punicalagin biosynthesis.</title>
        <authorList>
            <person name="Qin G."/>
            <person name="Xu C."/>
            <person name="Ming R."/>
            <person name="Tang H."/>
            <person name="Guyot R."/>
            <person name="Kramer E.M."/>
            <person name="Hu Y."/>
            <person name="Yi X."/>
            <person name="Qi Y."/>
            <person name="Xu X."/>
            <person name="Gao Z."/>
            <person name="Pan H."/>
            <person name="Jian J."/>
            <person name="Tian Y."/>
            <person name="Yue Z."/>
            <person name="Xu Y."/>
        </authorList>
    </citation>
    <scope>NUCLEOTIDE SEQUENCE [LARGE SCALE GENOMIC DNA]</scope>
    <source>
        <strain evidence="4">cv. Dabenzi</strain>
    </source>
</reference>
<feature type="region of interest" description="Disordered" evidence="1">
    <location>
        <begin position="197"/>
        <end position="306"/>
    </location>
</feature>
<feature type="compositionally biased region" description="Basic and acidic residues" evidence="1">
    <location>
        <begin position="210"/>
        <end position="237"/>
    </location>
</feature>
<dbReference type="OrthoDB" id="1930826at2759"/>
<dbReference type="RefSeq" id="XP_031372739.1">
    <property type="nucleotide sequence ID" value="XM_031516879.1"/>
</dbReference>
<proteinExistence type="predicted"/>
<sequence length="322" mass="36213">MLARGGGRLTVCSRSSAASAWLTKEIGEQHASNIQWRGRSNAALASDIPDPQKQRKRVSKDQRRAMLESYVSKYREANAGKFPSAAKAREEVGGSYYVVKQIMQELEYNLKMDPLTNGVKTSRRNEMSKNRKSMIKIRDFPSQGTIDARKKDAAEAITSRDAEIGENLRDETTASHDFLKPAAEGLNHDLVERQSTLLKKDDQEIPCPPERQEDAGKEVYDDRAKFVSEQTHAKEETKEDSEEGKSPTDLSDVTLEVDRATLEAPKVSTDSDSPNRQEKQHESSTESDISIKRREDAEPPRKSSLWGNLKSFADSIISIWRN</sequence>
<feature type="compositionally biased region" description="Basic and acidic residues" evidence="1">
    <location>
        <begin position="273"/>
        <end position="301"/>
    </location>
</feature>
<organism evidence="3 4">
    <name type="scientific">Punica granatum</name>
    <name type="common">Pomegranate</name>
    <dbReference type="NCBI Taxonomy" id="22663"/>
    <lineage>
        <taxon>Eukaryota</taxon>
        <taxon>Viridiplantae</taxon>
        <taxon>Streptophyta</taxon>
        <taxon>Embryophyta</taxon>
        <taxon>Tracheophyta</taxon>
        <taxon>Spermatophyta</taxon>
        <taxon>Magnoliopsida</taxon>
        <taxon>eudicotyledons</taxon>
        <taxon>Gunneridae</taxon>
        <taxon>Pentapetalae</taxon>
        <taxon>rosids</taxon>
        <taxon>malvids</taxon>
        <taxon>Myrtales</taxon>
        <taxon>Lythraceae</taxon>
        <taxon>Punica</taxon>
    </lineage>
</organism>
<dbReference type="Proteomes" id="UP000515151">
    <property type="component" value="Chromosome 8"/>
</dbReference>
<feature type="domain" description="AT3G52170-like helix-turn-helix" evidence="2">
    <location>
        <begin position="59"/>
        <end position="108"/>
    </location>
</feature>
<dbReference type="Pfam" id="PF25896">
    <property type="entry name" value="HTH_AT3G52170"/>
    <property type="match status" value="1"/>
</dbReference>
<feature type="region of interest" description="Disordered" evidence="1">
    <location>
        <begin position="43"/>
        <end position="62"/>
    </location>
</feature>
<dbReference type="EMBL" id="MTKT01001941">
    <property type="protein sequence ID" value="OWM82956.1"/>
    <property type="molecule type" value="Genomic_DNA"/>
</dbReference>
<dbReference type="GeneID" id="116187884"/>
<reference evidence="6" key="4">
    <citation type="submission" date="2025-04" db="UniProtKB">
        <authorList>
            <consortium name="RefSeq"/>
        </authorList>
    </citation>
    <scope>IDENTIFICATION</scope>
    <source>
        <tissue evidence="6">Leaf</tissue>
    </source>
</reference>
<dbReference type="InterPro" id="IPR058942">
    <property type="entry name" value="AT3G52170-like"/>
</dbReference>
<reference evidence="5" key="3">
    <citation type="journal article" date="2020" name="Plant Biotechnol. J.">
        <title>The pomegranate (Punica granatum L.) draft genome dissects genetic divergence between soft- and hard-seeded cultivars.</title>
        <authorList>
            <person name="Luo X."/>
            <person name="Li H."/>
            <person name="Wu Z."/>
            <person name="Yao W."/>
            <person name="Zhao P."/>
            <person name="Cao D."/>
            <person name="Yu H."/>
            <person name="Li K."/>
            <person name="Poudel K."/>
            <person name="Zhao D."/>
            <person name="Zhang F."/>
            <person name="Xia X."/>
            <person name="Chen L."/>
            <person name="Wang Q."/>
            <person name="Jing D."/>
            <person name="Cao S."/>
        </authorList>
    </citation>
    <scope>NUCLEOTIDE SEQUENCE [LARGE SCALE GENOMIC DNA]</scope>
</reference>
<evidence type="ECO:0000256" key="1">
    <source>
        <dbReference type="SAM" id="MobiDB-lite"/>
    </source>
</evidence>
<evidence type="ECO:0000313" key="4">
    <source>
        <dbReference type="Proteomes" id="UP000197138"/>
    </source>
</evidence>
<dbReference type="InterPro" id="IPR058941">
    <property type="entry name" value="HTH_AT3G52170-like"/>
</dbReference>
<reference evidence="3" key="2">
    <citation type="submission" date="2017-06" db="EMBL/GenBank/DDBJ databases">
        <title>The pomegranate genome and the genomics of punicalagin biosynthesis.</title>
        <authorList>
            <person name="Xu C."/>
        </authorList>
    </citation>
    <scope>NUCLEOTIDE SEQUENCE [LARGE SCALE GENOMIC DNA]</scope>
    <source>
        <tissue evidence="3">Fresh leaf</tissue>
    </source>
</reference>
<name>A0A218XE24_PUNGR</name>
<dbReference type="PANTHER" id="PTHR34568:SF4">
    <property type="entry name" value="OS02G0638000 PROTEIN"/>
    <property type="match status" value="1"/>
</dbReference>